<protein>
    <submittedName>
        <fullName evidence="2">Uncharacterized protein</fullName>
    </submittedName>
</protein>
<sequence>MPVLVIQVRPTERDGIELTFRSSSDLSRTRPQSVKVIVEFEVIETAHASVCRQEFIDSVRISTSDTLSAAPKPRHPALAVCPSLTSSPRLKPGDSNLLVGLEQ</sequence>
<comment type="caution">
    <text evidence="2">The sequence shown here is derived from an EMBL/GenBank/DDBJ whole genome shotgun (WGS) entry which is preliminary data.</text>
</comment>
<dbReference type="Proteomes" id="UP000218842">
    <property type="component" value="Unassembled WGS sequence"/>
</dbReference>
<dbReference type="EMBL" id="LBGZ01000035">
    <property type="protein sequence ID" value="PBJ38780.1"/>
    <property type="molecule type" value="Genomic_DNA"/>
</dbReference>
<evidence type="ECO:0000313" key="2">
    <source>
        <dbReference type="EMBL" id="PBJ38780.1"/>
    </source>
</evidence>
<reference evidence="2 3" key="1">
    <citation type="journal article" date="2017" name="Genome Biol. Evol.">
        <title>Population Structure and Local Adaptation of MAC Lung Disease Agent Mycobacterium avium subsp. hominissuis.</title>
        <authorList>
            <person name="Yano H."/>
            <person name="Iwamoto T."/>
            <person name="Nishiuchi Y."/>
            <person name="Nakajima C."/>
            <person name="Starkova D.A."/>
            <person name="Mokrousov I."/>
            <person name="Narvskaya O."/>
            <person name="Yoshida S."/>
            <person name="Arikawa K."/>
            <person name="Nakanishi N."/>
            <person name="Osaki K."/>
            <person name="Nakagawa I."/>
            <person name="Ato M."/>
            <person name="Suzuki Y."/>
            <person name="Maruyama F."/>
        </authorList>
    </citation>
    <scope>NUCLEOTIDE SEQUENCE [LARGE SCALE GENOMIC DNA]</scope>
    <source>
        <strain evidence="2 3">OCU466</strain>
    </source>
</reference>
<name>A0A2A3LCM3_MYCAV</name>
<feature type="region of interest" description="Disordered" evidence="1">
    <location>
        <begin position="66"/>
        <end position="103"/>
    </location>
</feature>
<evidence type="ECO:0000256" key="1">
    <source>
        <dbReference type="SAM" id="MobiDB-lite"/>
    </source>
</evidence>
<proteinExistence type="predicted"/>
<evidence type="ECO:0000313" key="3">
    <source>
        <dbReference type="Proteomes" id="UP000218842"/>
    </source>
</evidence>
<organism evidence="2 3">
    <name type="scientific">Mycobacterium avium subsp. hominissuis</name>
    <dbReference type="NCBI Taxonomy" id="439334"/>
    <lineage>
        <taxon>Bacteria</taxon>
        <taxon>Bacillati</taxon>
        <taxon>Actinomycetota</taxon>
        <taxon>Actinomycetes</taxon>
        <taxon>Mycobacteriales</taxon>
        <taxon>Mycobacteriaceae</taxon>
        <taxon>Mycobacterium</taxon>
        <taxon>Mycobacterium avium complex (MAC)</taxon>
    </lineage>
</organism>
<gene>
    <name evidence="2" type="ORF">XV03_04435</name>
</gene>
<dbReference type="AlphaFoldDB" id="A0A2A3LCM3"/>
<accession>A0A2A3LCM3</accession>